<dbReference type="Gene3D" id="3.40.50.300">
    <property type="entry name" value="P-loop containing nucleotide triphosphate hydrolases"/>
    <property type="match status" value="1"/>
</dbReference>
<dbReference type="PANTHER" id="PTHR46638:SF1">
    <property type="entry name" value="CORRINOID ADENOSYLTRANSFERASE"/>
    <property type="match status" value="1"/>
</dbReference>
<proteinExistence type="predicted"/>
<gene>
    <name evidence="1" type="ORF">CCDG5_0421</name>
</gene>
<evidence type="ECO:0000313" key="2">
    <source>
        <dbReference type="Proteomes" id="UP000032431"/>
    </source>
</evidence>
<dbReference type="GO" id="GO:0005524">
    <property type="term" value="F:ATP binding"/>
    <property type="evidence" value="ECO:0007669"/>
    <property type="project" value="InterPro"/>
</dbReference>
<dbReference type="EMBL" id="LM995447">
    <property type="protein sequence ID" value="CDZ23559.1"/>
    <property type="molecule type" value="Genomic_DNA"/>
</dbReference>
<keyword evidence="1" id="KW-0808">Transferase</keyword>
<dbReference type="STRING" id="29343.CCDG5_0421"/>
<dbReference type="PANTHER" id="PTHR46638">
    <property type="entry name" value="CORRINOID ADENOSYLTRANSFERASE"/>
    <property type="match status" value="1"/>
</dbReference>
<dbReference type="HOGENOM" id="CLU_088595_2_0_9"/>
<dbReference type="GO" id="GO:0008817">
    <property type="term" value="F:corrinoid adenosyltransferase activity"/>
    <property type="evidence" value="ECO:0007669"/>
    <property type="project" value="InterPro"/>
</dbReference>
<protein>
    <submittedName>
        <fullName evidence="1">ATP:corrinoid adenosyltransferase BtuR/CobO/CobP</fullName>
    </submittedName>
</protein>
<dbReference type="CDD" id="cd00561">
    <property type="entry name" value="CobA_ACA"/>
    <property type="match status" value="1"/>
</dbReference>
<organism evidence="1 2">
    <name type="scientific">[Clostridium] cellulosi</name>
    <dbReference type="NCBI Taxonomy" id="29343"/>
    <lineage>
        <taxon>Bacteria</taxon>
        <taxon>Bacillati</taxon>
        <taxon>Bacillota</taxon>
        <taxon>Clostridia</taxon>
        <taxon>Eubacteriales</taxon>
        <taxon>Oscillospiraceae</taxon>
        <taxon>Oscillospiraceae incertae sedis</taxon>
    </lineage>
</organism>
<dbReference type="PATRIC" id="fig|29343.3.peg.438"/>
<dbReference type="SUPFAM" id="SSF52540">
    <property type="entry name" value="P-loop containing nucleoside triphosphate hydrolases"/>
    <property type="match status" value="1"/>
</dbReference>
<dbReference type="GO" id="GO:0009236">
    <property type="term" value="P:cobalamin biosynthetic process"/>
    <property type="evidence" value="ECO:0007669"/>
    <property type="project" value="InterPro"/>
</dbReference>
<keyword evidence="2" id="KW-1185">Reference proteome</keyword>
<name>A0A078KQY6_9FIRM</name>
<dbReference type="Pfam" id="PF02572">
    <property type="entry name" value="CobA_CobO_BtuR"/>
    <property type="match status" value="1"/>
</dbReference>
<accession>A0A078KQY6</accession>
<dbReference type="PIRSF" id="PIRSF015617">
    <property type="entry name" value="Adensltrnsf_CobA"/>
    <property type="match status" value="1"/>
</dbReference>
<dbReference type="Proteomes" id="UP000032431">
    <property type="component" value="Chromosome I"/>
</dbReference>
<evidence type="ECO:0000313" key="1">
    <source>
        <dbReference type="EMBL" id="CDZ23559.1"/>
    </source>
</evidence>
<sequence length="172" mass="19008">MTRGLIHVYTGDGKGKTTAAVGLCVRAAGSGLRVLFAQFLKGRKTGEIAPLEKIGVDILRSEVVKKFIPDMTEEERAECRTAQKGIFEKARKSIPDYDLVVLDEVFGAIATGMVDKEEVIRLIREKPEGTELVMTGRDAPKEIIELADYVSEIGQIKHPYEKGINARKGIEY</sequence>
<dbReference type="InterPro" id="IPR027417">
    <property type="entry name" value="P-loop_NTPase"/>
</dbReference>
<dbReference type="OrthoDB" id="9810309at2"/>
<reference evidence="2" key="1">
    <citation type="submission" date="2014-07" db="EMBL/GenBank/DDBJ databases">
        <authorList>
            <person name="Wibberg D."/>
        </authorList>
    </citation>
    <scope>NUCLEOTIDE SEQUENCE [LARGE SCALE GENOMIC DNA]</scope>
    <source>
        <strain evidence="2">DG5</strain>
    </source>
</reference>
<dbReference type="InterPro" id="IPR003724">
    <property type="entry name" value="CblAdoTrfase_CobA"/>
</dbReference>
<dbReference type="AlphaFoldDB" id="A0A078KQY6"/>
<dbReference type="KEGG" id="ccel:CCDG5_0421"/>